<feature type="compositionally biased region" description="Low complexity" evidence="1">
    <location>
        <begin position="25"/>
        <end position="53"/>
    </location>
</feature>
<reference evidence="3 4" key="1">
    <citation type="submission" date="2019-04" db="EMBL/GenBank/DDBJ databases">
        <title>Friends and foes A comparative genomics studyof 23 Aspergillus species from section Flavi.</title>
        <authorList>
            <consortium name="DOE Joint Genome Institute"/>
            <person name="Kjaerbolling I."/>
            <person name="Vesth T."/>
            <person name="Frisvad J.C."/>
            <person name="Nybo J.L."/>
            <person name="Theobald S."/>
            <person name="Kildgaard S."/>
            <person name="Isbrandt T."/>
            <person name="Kuo A."/>
            <person name="Sato A."/>
            <person name="Lyhne E.K."/>
            <person name="Kogle M.E."/>
            <person name="Wiebenga A."/>
            <person name="Kun R.S."/>
            <person name="Lubbers R.J."/>
            <person name="Makela M.R."/>
            <person name="Barry K."/>
            <person name="Chovatia M."/>
            <person name="Clum A."/>
            <person name="Daum C."/>
            <person name="Haridas S."/>
            <person name="He G."/>
            <person name="LaButti K."/>
            <person name="Lipzen A."/>
            <person name="Mondo S."/>
            <person name="Riley R."/>
            <person name="Salamov A."/>
            <person name="Simmons B.A."/>
            <person name="Magnuson J.K."/>
            <person name="Henrissat B."/>
            <person name="Mortensen U.H."/>
            <person name="Larsen T.O."/>
            <person name="Devries R.P."/>
            <person name="Grigoriev I.V."/>
            <person name="Machida M."/>
            <person name="Baker S.E."/>
            <person name="Andersen M.R."/>
        </authorList>
    </citation>
    <scope>NUCLEOTIDE SEQUENCE [LARGE SCALE GENOMIC DNA]</scope>
    <source>
        <strain evidence="3 4">CBS 763.97</strain>
    </source>
</reference>
<feature type="signal peptide" evidence="2">
    <location>
        <begin position="1"/>
        <end position="21"/>
    </location>
</feature>
<keyword evidence="2" id="KW-0732">Signal</keyword>
<sequence>MKSGIVFACILAFFSANLAGAAPPSGGQSVQGEQSVQGNLPAQGGSQFQGGSQPQEAKPLEPPVQGVGPPQKLEDYQQLTKKKKQYPGVSHSSHKPKDDHQSADTKEMTATSLLPPKPTKLSPFPGVWLRRQYVGERALNQEVRVASEVVLDQEARVCKMFD</sequence>
<dbReference type="Proteomes" id="UP000326268">
    <property type="component" value="Unassembled WGS sequence"/>
</dbReference>
<protein>
    <submittedName>
        <fullName evidence="3">Uncharacterized protein</fullName>
    </submittedName>
</protein>
<dbReference type="OrthoDB" id="4510863at2759"/>
<evidence type="ECO:0000313" key="4">
    <source>
        <dbReference type="Proteomes" id="UP000326268"/>
    </source>
</evidence>
<name>A0A5N7AHN4_9EURO</name>
<dbReference type="AlphaFoldDB" id="A0A5N7AHN4"/>
<keyword evidence="4" id="KW-1185">Reference proteome</keyword>
<accession>A0A5N7AHN4</accession>
<proteinExistence type="predicted"/>
<dbReference type="EMBL" id="ML737575">
    <property type="protein sequence ID" value="KAE8369265.1"/>
    <property type="molecule type" value="Genomic_DNA"/>
</dbReference>
<dbReference type="GeneID" id="43656163"/>
<dbReference type="RefSeq" id="XP_031932346.1">
    <property type="nucleotide sequence ID" value="XM_032071717.1"/>
</dbReference>
<organism evidence="3 4">
    <name type="scientific">Aspergillus caelatus</name>
    <dbReference type="NCBI Taxonomy" id="61420"/>
    <lineage>
        <taxon>Eukaryota</taxon>
        <taxon>Fungi</taxon>
        <taxon>Dikarya</taxon>
        <taxon>Ascomycota</taxon>
        <taxon>Pezizomycotina</taxon>
        <taxon>Eurotiomycetes</taxon>
        <taxon>Eurotiomycetidae</taxon>
        <taxon>Eurotiales</taxon>
        <taxon>Aspergillaceae</taxon>
        <taxon>Aspergillus</taxon>
        <taxon>Aspergillus subgen. Circumdati</taxon>
    </lineage>
</organism>
<evidence type="ECO:0000313" key="3">
    <source>
        <dbReference type="EMBL" id="KAE8369265.1"/>
    </source>
</evidence>
<gene>
    <name evidence="3" type="ORF">BDV27DRAFT_153145</name>
</gene>
<evidence type="ECO:0000256" key="2">
    <source>
        <dbReference type="SAM" id="SignalP"/>
    </source>
</evidence>
<feature type="chain" id="PRO_5024858092" evidence="2">
    <location>
        <begin position="22"/>
        <end position="162"/>
    </location>
</feature>
<evidence type="ECO:0000256" key="1">
    <source>
        <dbReference type="SAM" id="MobiDB-lite"/>
    </source>
</evidence>
<feature type="region of interest" description="Disordered" evidence="1">
    <location>
        <begin position="21"/>
        <end position="119"/>
    </location>
</feature>
<feature type="compositionally biased region" description="Basic and acidic residues" evidence="1">
    <location>
        <begin position="95"/>
        <end position="107"/>
    </location>
</feature>